<dbReference type="PANTHER" id="PTHR12271:SF40">
    <property type="entry name" value="POLY(A) RNA POLYMERASE GLD2"/>
    <property type="match status" value="1"/>
</dbReference>
<protein>
    <submittedName>
        <fullName evidence="1">Uncharacterized protein</fullName>
    </submittedName>
</protein>
<evidence type="ECO:0000313" key="2">
    <source>
        <dbReference type="Proteomes" id="UP001642540"/>
    </source>
</evidence>
<accession>A0ABP1RR02</accession>
<dbReference type="Gene3D" id="1.10.1410.10">
    <property type="match status" value="3"/>
</dbReference>
<organism evidence="1 2">
    <name type="scientific">Orchesella dallaii</name>
    <dbReference type="NCBI Taxonomy" id="48710"/>
    <lineage>
        <taxon>Eukaryota</taxon>
        <taxon>Metazoa</taxon>
        <taxon>Ecdysozoa</taxon>
        <taxon>Arthropoda</taxon>
        <taxon>Hexapoda</taxon>
        <taxon>Collembola</taxon>
        <taxon>Entomobryomorpha</taxon>
        <taxon>Entomobryoidea</taxon>
        <taxon>Orchesellidae</taxon>
        <taxon>Orchesellinae</taxon>
        <taxon>Orchesella</taxon>
    </lineage>
</organism>
<dbReference type="EMBL" id="CAXLJM020000099">
    <property type="protein sequence ID" value="CAL8133435.1"/>
    <property type="molecule type" value="Genomic_DNA"/>
</dbReference>
<proteinExistence type="predicted"/>
<sequence length="1274" mass="147007">MDSSYQHHLPINEKRTQYPDTTISLKLDHIKIPELPLQFADICSQVEISNEESLILTNLRKRVQEIAYRCNPRVQLATFLRHNYLKLRNSGSNQLLLYLSESQYRPLCMKYPEIQKLFQGSHLKPRPPKSLHEVEAGFPFMDTKSERLVGIVTHSDHHAEVLSCQLAKYLIKFDPRAKSLLTLVHYWARENNVTLSESKMIRKTTSNMPDPAALEWLCLFFLGKEKIIPTLKELRNQAKGKRNVIFEGNPLSSVSFPKDKEFFEEWRAAKIKNIPGQESNQYVLDILKLAHGFFSFCSSNDLKGKVLNTTDGEILPSICAIEEGLIDPSLSADNCKDKYSFEMMRQKALALEAELEKEFYLMQPFLNRRFEVSKKKFEKHVRPLMELVAKKVEVYLENMQKTEDDWIFEVDIKTLLDCQREEVCYGILKRKVRILKEEVPVVYKIGKKPGEKTPLLQLCDQFASIGEEVEISEKEYLVITTLLRKILRIAGASHPRIKFATIFRHNYLKLRNASSNQLLIYLSELNHRPLYMKQPEVDKIFEGSELKPSYHKSKATEAGVPYLDTKTGLQFALVTHPNHQPEVVSCQLLKYLQLFDPRLKSLLTLLHFWARENNVKLAETGKGISKTLNILDPAPLEWLCVFFLSQKNVIPTLQELRIQARGKNGVQIEGRPFEVSFPKDLKFVGTWRAANIKNLPSEKSNEYVLNVMRLAYSFFKFYSKTDFGGKVLNTKDGRLLSVSAAIDEEMVDLERFDDAKMKDIYLKQPFLNRRFEINQGKFKSYVQPLMEKTGRKLGVYLKKVKMEMEGGGDIPEADLRSLFQCGEVEKQINIPAPVECQSSEGFRSKAEVNADPHFDSVSSAFRNCLSLTEYFYAIVGETEVPEKEWKKLGDLAQKLTEFFASHEFLNCELTLFRNRYLKLQPMDKHTDNIFFVDHPGLYSTESGGAVQVLSSNWTSIQNEVFRIEENYEYSAETKCLLLASIEPPPRPAIGTRLETSLLYFDQQLFRLATRSFLPEVQTCKMVEYLCTFDSRVKPLMTVVFYWVKVNNIRFGKEDQSQFTVGIAPDPALLEWLVILFLCKKKIVPRPRKISGENADTWLIFDGVEIGVKVDPQLAQAWCNRYKEEDEDQHVLNVFILAKEFFNFWNEFGLKAAIEPMVIDFKNGIYFEKAEVSRNSESIRGLSWATGISISDLNLIDSEPNIKEGFYKGSEAVTILHPLHIKYGFSFCSSLLLKVCSKMGITYRRLDKFLEEYKSNKEDYCVTRLSFSNLLKVDN</sequence>
<comment type="caution">
    <text evidence="1">The sequence shown here is derived from an EMBL/GenBank/DDBJ whole genome shotgun (WGS) entry which is preliminary data.</text>
</comment>
<evidence type="ECO:0000313" key="1">
    <source>
        <dbReference type="EMBL" id="CAL8133435.1"/>
    </source>
</evidence>
<gene>
    <name evidence="1" type="ORF">ODALV1_LOCUS25066</name>
</gene>
<dbReference type="Proteomes" id="UP001642540">
    <property type="component" value="Unassembled WGS sequence"/>
</dbReference>
<keyword evidence="2" id="KW-1185">Reference proteome</keyword>
<reference evidence="1 2" key="1">
    <citation type="submission" date="2024-08" db="EMBL/GenBank/DDBJ databases">
        <authorList>
            <person name="Cucini C."/>
            <person name="Frati F."/>
        </authorList>
    </citation>
    <scope>NUCLEOTIDE SEQUENCE [LARGE SCALE GENOMIC DNA]</scope>
</reference>
<dbReference type="PANTHER" id="PTHR12271">
    <property type="entry name" value="POLY A POLYMERASE CID PAP -RELATED"/>
    <property type="match status" value="1"/>
</dbReference>
<name>A0ABP1RR02_9HEXA</name>
<dbReference type="SUPFAM" id="SSF81631">
    <property type="entry name" value="PAP/OAS1 substrate-binding domain"/>
    <property type="match status" value="1"/>
</dbReference>